<dbReference type="PANTHER" id="PTHR30353">
    <property type="entry name" value="INNER MEMBRANE PROTEIN DEDA-RELATED"/>
    <property type="match status" value="1"/>
</dbReference>
<dbReference type="GO" id="GO:0005886">
    <property type="term" value="C:plasma membrane"/>
    <property type="evidence" value="ECO:0007669"/>
    <property type="project" value="UniProtKB-SubCell"/>
</dbReference>
<feature type="transmembrane region" description="Helical" evidence="7">
    <location>
        <begin position="177"/>
        <end position="198"/>
    </location>
</feature>
<keyword evidence="5 7" id="KW-1133">Transmembrane helix</keyword>
<evidence type="ECO:0000313" key="9">
    <source>
        <dbReference type="EMBL" id="AZZ51947.1"/>
    </source>
</evidence>
<dbReference type="PANTHER" id="PTHR30353:SF0">
    <property type="entry name" value="TRANSMEMBRANE PROTEIN"/>
    <property type="match status" value="1"/>
</dbReference>
<protein>
    <recommendedName>
        <fullName evidence="8">VTT domain-containing protein</fullName>
    </recommendedName>
</protein>
<keyword evidence="3 7" id="KW-1003">Cell membrane</keyword>
<dbReference type="Proteomes" id="UP000285317">
    <property type="component" value="Chromosome"/>
</dbReference>
<evidence type="ECO:0000256" key="6">
    <source>
        <dbReference type="ARBA" id="ARBA00023136"/>
    </source>
</evidence>
<accession>A0A3Q9UXY6</accession>
<reference evidence="9 10" key="1">
    <citation type="submission" date="2018-03" db="EMBL/GenBank/DDBJ databases">
        <title>Bacteriophage NCPPB3778 and a type I-E CRISPR drive the evolution of the US Biological Select Agent, Rathayibacter toxicus.</title>
        <authorList>
            <person name="Davis E.W.II."/>
            <person name="Tabima J.F."/>
            <person name="Weisberg A.J."/>
            <person name="Dantas Lopes L."/>
            <person name="Wiseman M.S."/>
            <person name="Wiseman M.S."/>
            <person name="Pupko T."/>
            <person name="Belcher M.S."/>
            <person name="Sechler A.J."/>
            <person name="Tancos M.A."/>
            <person name="Schroeder B.K."/>
            <person name="Murray T.D."/>
            <person name="Luster D.G."/>
            <person name="Schneider W.L."/>
            <person name="Rogers E."/>
            <person name="Andreote F.D."/>
            <person name="Grunwald N.J."/>
            <person name="Putnam M.L."/>
            <person name="Chang J.H."/>
        </authorList>
    </citation>
    <scope>NUCLEOTIDE SEQUENCE [LARGE SCALE GENOMIC DNA]</scope>
    <source>
        <strain evidence="9 10">DSM 15932</strain>
    </source>
</reference>
<feature type="transmembrane region" description="Helical" evidence="7">
    <location>
        <begin position="145"/>
        <end position="165"/>
    </location>
</feature>
<evidence type="ECO:0000313" key="10">
    <source>
        <dbReference type="Proteomes" id="UP000285317"/>
    </source>
</evidence>
<sequence>MIDPQSLLDGAGPWAIALVCLIAFVETGLLIGFFLPGDTLLFFTGVFVATGVISLPVPLVILMVAVSAFLGDQLGFVIGRETGPRIFERKDSGLFSRSSVARTQSFFDRFGGWAVTIARFVPVVRTFAPVAAGVGKMHYAHFVGFNALGAAVWSTGVILLGFFLGQIPGVADFVGKYIDIVLVGIVVISLAGIALTYWRQKNRAGRDAA</sequence>
<dbReference type="InterPro" id="IPR032818">
    <property type="entry name" value="DedA-like"/>
</dbReference>
<evidence type="ECO:0000259" key="8">
    <source>
        <dbReference type="Pfam" id="PF09335"/>
    </source>
</evidence>
<evidence type="ECO:0000256" key="1">
    <source>
        <dbReference type="ARBA" id="ARBA00004651"/>
    </source>
</evidence>
<name>A0A3Q9UXY6_9MICO</name>
<feature type="transmembrane region" description="Helical" evidence="7">
    <location>
        <begin position="41"/>
        <end position="70"/>
    </location>
</feature>
<comment type="similarity">
    <text evidence="2 7">Belongs to the DedA family.</text>
</comment>
<evidence type="ECO:0000256" key="7">
    <source>
        <dbReference type="RuleBase" id="RU367016"/>
    </source>
</evidence>
<feature type="domain" description="VTT" evidence="8">
    <location>
        <begin position="35"/>
        <end position="161"/>
    </location>
</feature>
<dbReference type="EMBL" id="CP028137">
    <property type="protein sequence ID" value="AZZ51947.1"/>
    <property type="molecule type" value="Genomic_DNA"/>
</dbReference>
<evidence type="ECO:0000256" key="5">
    <source>
        <dbReference type="ARBA" id="ARBA00022989"/>
    </source>
</evidence>
<evidence type="ECO:0000256" key="4">
    <source>
        <dbReference type="ARBA" id="ARBA00022692"/>
    </source>
</evidence>
<comment type="subcellular location">
    <subcellularLocation>
        <location evidence="1 7">Cell membrane</location>
        <topology evidence="1 7">Multi-pass membrane protein</topology>
    </subcellularLocation>
</comment>
<dbReference type="RefSeq" id="WP_127886826.1">
    <property type="nucleotide sequence ID" value="NZ_CP028137.1"/>
</dbReference>
<dbReference type="InterPro" id="IPR032816">
    <property type="entry name" value="VTT_dom"/>
</dbReference>
<gene>
    <name evidence="9" type="ORF">C1I64_07700</name>
</gene>
<feature type="transmembrane region" description="Helical" evidence="7">
    <location>
        <begin position="12"/>
        <end position="35"/>
    </location>
</feature>
<dbReference type="AlphaFoldDB" id="A0A3Q9UXY6"/>
<evidence type="ECO:0000256" key="2">
    <source>
        <dbReference type="ARBA" id="ARBA00010792"/>
    </source>
</evidence>
<keyword evidence="6 7" id="KW-0472">Membrane</keyword>
<keyword evidence="4 7" id="KW-0812">Transmembrane</keyword>
<dbReference type="Pfam" id="PF09335">
    <property type="entry name" value="VTT_dom"/>
    <property type="match status" value="1"/>
</dbReference>
<proteinExistence type="inferred from homology"/>
<dbReference type="KEGG" id="rfs:C1I64_07700"/>
<organism evidence="9 10">
    <name type="scientific">Rathayibacter festucae DSM 15932</name>
    <dbReference type="NCBI Taxonomy" id="1328866"/>
    <lineage>
        <taxon>Bacteria</taxon>
        <taxon>Bacillati</taxon>
        <taxon>Actinomycetota</taxon>
        <taxon>Actinomycetes</taxon>
        <taxon>Micrococcales</taxon>
        <taxon>Microbacteriaceae</taxon>
        <taxon>Rathayibacter</taxon>
    </lineage>
</organism>
<evidence type="ECO:0000256" key="3">
    <source>
        <dbReference type="ARBA" id="ARBA00022475"/>
    </source>
</evidence>